<dbReference type="UniPathway" id="UPA00088">
    <property type="reaction ID" value="UER00178"/>
</dbReference>
<organism evidence="7 8">
    <name type="scientific">Pseudozyma antarctica</name>
    <name type="common">Yeast</name>
    <name type="synonym">Candida antarctica</name>
    <dbReference type="NCBI Taxonomy" id="84753"/>
    <lineage>
        <taxon>Eukaryota</taxon>
        <taxon>Fungi</taxon>
        <taxon>Dikarya</taxon>
        <taxon>Basidiomycota</taxon>
        <taxon>Ustilaginomycotina</taxon>
        <taxon>Ustilaginomycetes</taxon>
        <taxon>Ustilaginales</taxon>
        <taxon>Ustilaginaceae</taxon>
        <taxon>Moesziomyces</taxon>
    </lineage>
</organism>
<evidence type="ECO:0000256" key="1">
    <source>
        <dbReference type="ARBA" id="ARBA00022911"/>
    </source>
</evidence>
<evidence type="ECO:0000256" key="3">
    <source>
        <dbReference type="HAMAP-Rule" id="MF_03136"/>
    </source>
</evidence>
<protein>
    <recommendedName>
        <fullName evidence="3">Catabolic 3-dehydroquinase</fullName>
        <shortName evidence="3">cDHQase</shortName>
        <ecNumber evidence="3">4.2.1.10</ecNumber>
    </recommendedName>
    <alternativeName>
        <fullName evidence="3">3-dehydroquinate dehydratase</fullName>
    </alternativeName>
</protein>
<feature type="binding site" evidence="3 5">
    <location>
        <position position="121"/>
    </location>
    <ligand>
        <name>substrate</name>
    </ligand>
</feature>
<dbReference type="PANTHER" id="PTHR21272:SF3">
    <property type="entry name" value="CATABOLIC 3-DEHYDROQUINASE"/>
    <property type="match status" value="1"/>
</dbReference>
<dbReference type="Proteomes" id="UP000325008">
    <property type="component" value="Unassembled WGS sequence"/>
</dbReference>
<dbReference type="InterPro" id="IPR018509">
    <property type="entry name" value="DHquinase_II_CS"/>
</dbReference>
<comment type="subunit">
    <text evidence="3">Homododecamer. Adopts a ring-like structure, composed of an arrangement of two hexameric rings stacked on top of one another.</text>
</comment>
<dbReference type="PIRSF" id="PIRSF001399">
    <property type="entry name" value="DHquinase_II"/>
    <property type="match status" value="1"/>
</dbReference>
<dbReference type="AlphaFoldDB" id="A0A5C3FI58"/>
<dbReference type="SUPFAM" id="SSF52304">
    <property type="entry name" value="Type II 3-dehydroquinate dehydratase"/>
    <property type="match status" value="1"/>
</dbReference>
<dbReference type="PROSITE" id="PS01029">
    <property type="entry name" value="DEHYDROQUINASE_II"/>
    <property type="match status" value="1"/>
</dbReference>
<dbReference type="InterPro" id="IPR001874">
    <property type="entry name" value="DHquinase_II"/>
</dbReference>
<accession>A0A5C3FI58</accession>
<dbReference type="NCBIfam" id="NF003806">
    <property type="entry name" value="PRK05395.1-3"/>
    <property type="match status" value="1"/>
</dbReference>
<dbReference type="Pfam" id="PF01220">
    <property type="entry name" value="DHquinase_II"/>
    <property type="match status" value="1"/>
</dbReference>
<dbReference type="InterPro" id="IPR036441">
    <property type="entry name" value="DHquinase_II_sf"/>
</dbReference>
<dbReference type="HAMAP" id="MF_00169">
    <property type="entry name" value="AroQ"/>
    <property type="match status" value="1"/>
</dbReference>
<reference evidence="7" key="1">
    <citation type="submission" date="2018-03" db="EMBL/GenBank/DDBJ databases">
        <authorList>
            <person name="Guldener U."/>
        </authorList>
    </citation>
    <scope>NUCLEOTIDE SEQUENCE [LARGE SCALE GENOMIC DNA]</scope>
    <source>
        <strain evidence="7">ATCC34888</strain>
    </source>
</reference>
<dbReference type="RefSeq" id="XP_014659930.1">
    <property type="nucleotide sequence ID" value="XM_014804444.1"/>
</dbReference>
<name>A0A5C3FI58_PSEA2</name>
<evidence type="ECO:0000256" key="5">
    <source>
        <dbReference type="PIRSR" id="PIRSR001399-2"/>
    </source>
</evidence>
<dbReference type="NCBIfam" id="NF003805">
    <property type="entry name" value="PRK05395.1-2"/>
    <property type="match status" value="1"/>
</dbReference>
<feature type="active site" description="Proton acceptor" evidence="3 4">
    <location>
        <position position="32"/>
    </location>
</feature>
<dbReference type="GO" id="GO:0003855">
    <property type="term" value="F:3-dehydroquinate dehydratase activity"/>
    <property type="evidence" value="ECO:0007669"/>
    <property type="project" value="UniProtKB-UniRule"/>
</dbReference>
<proteinExistence type="inferred from homology"/>
<comment type="catalytic activity">
    <reaction evidence="3">
        <text>3-dehydroquinate = 3-dehydroshikimate + H2O</text>
        <dbReference type="Rhea" id="RHEA:21096"/>
        <dbReference type="ChEBI" id="CHEBI:15377"/>
        <dbReference type="ChEBI" id="CHEBI:16630"/>
        <dbReference type="ChEBI" id="CHEBI:32364"/>
        <dbReference type="EC" id="4.2.1.10"/>
    </reaction>
</comment>
<dbReference type="OrthoDB" id="8191625at2759"/>
<feature type="binding site" evidence="3 5">
    <location>
        <position position="84"/>
    </location>
    <ligand>
        <name>substrate</name>
    </ligand>
</feature>
<sequence>MTSEATKTRGQSILLIHGPNLNLLGTREPEKYGKETMSDIEQKAQKQCTELGLGFDAFQSNHEGALIDRIHAARADGTAAIVINAGAYTHTSVALRDALSSVPVPFIEVHISNVHAREPFRHHSYLSDVAKGVIVGLGSFGYTAAISFIASKLARGGFA</sequence>
<dbReference type="NCBIfam" id="NF003807">
    <property type="entry name" value="PRK05395.1-4"/>
    <property type="match status" value="1"/>
</dbReference>
<evidence type="ECO:0000313" key="8">
    <source>
        <dbReference type="Proteomes" id="UP000325008"/>
    </source>
</evidence>
<dbReference type="GO" id="GO:0046279">
    <property type="term" value="P:3,4-dihydroxybenzoate biosynthetic process"/>
    <property type="evidence" value="ECO:0007669"/>
    <property type="project" value="UniProtKB-UniRule"/>
</dbReference>
<dbReference type="EMBL" id="OOIQ01000001">
    <property type="protein sequence ID" value="SPO43191.1"/>
    <property type="molecule type" value="Genomic_DNA"/>
</dbReference>
<evidence type="ECO:0000256" key="4">
    <source>
        <dbReference type="PIRSR" id="PIRSR001399-1"/>
    </source>
</evidence>
<comment type="function">
    <text evidence="3">Is involved in the catabolism of quinate. Allows the utilization of quinate as carbon source via the beta-ketoadipate pathway.</text>
</comment>
<feature type="binding site" evidence="3 5">
    <location>
        <position position="90"/>
    </location>
    <ligand>
        <name>substrate</name>
    </ligand>
</feature>
<evidence type="ECO:0000313" key="7">
    <source>
        <dbReference type="EMBL" id="SPO43191.1"/>
    </source>
</evidence>
<dbReference type="Gene3D" id="3.40.50.9100">
    <property type="entry name" value="Dehydroquinase, class II"/>
    <property type="match status" value="1"/>
</dbReference>
<feature type="binding site" evidence="3 5">
    <location>
        <position position="97"/>
    </location>
    <ligand>
        <name>substrate</name>
    </ligand>
</feature>
<comment type="pathway">
    <text evidence="3">Aromatic compound metabolism; 3,4-dihydroxybenzoate biosynthesis; 3,4-dihydroxybenzoate from 3-dehydroquinate: step 1/2.</text>
</comment>
<dbReference type="PANTHER" id="PTHR21272">
    <property type="entry name" value="CATABOLIC 3-DEHYDROQUINASE"/>
    <property type="match status" value="1"/>
</dbReference>
<dbReference type="EC" id="4.2.1.10" evidence="3"/>
<feature type="active site" description="Proton donor" evidence="3 4">
    <location>
        <position position="110"/>
    </location>
</feature>
<keyword evidence="1 3" id="KW-0672">Quinate metabolism</keyword>
<keyword evidence="2 3" id="KW-0456">Lyase</keyword>
<feature type="site" description="Transition state stabilizer" evidence="3 6">
    <location>
        <position position="27"/>
    </location>
</feature>
<comment type="similarity">
    <text evidence="3">Belongs to the type-II 3-dehydroquinase family.</text>
</comment>
<dbReference type="NCBIfam" id="NF003804">
    <property type="entry name" value="PRK05395.1-1"/>
    <property type="match status" value="1"/>
</dbReference>
<dbReference type="NCBIfam" id="TIGR01088">
    <property type="entry name" value="aroQ"/>
    <property type="match status" value="1"/>
</dbReference>
<comment type="caution">
    <text evidence="7">The sequence shown here is derived from an EMBL/GenBank/DDBJ whole genome shotgun (WGS) entry which is preliminary data.</text>
</comment>
<keyword evidence="8" id="KW-1185">Reference proteome</keyword>
<dbReference type="GO" id="GO:0019631">
    <property type="term" value="P:quinate catabolic process"/>
    <property type="evidence" value="ECO:0007669"/>
    <property type="project" value="TreeGrafter"/>
</dbReference>
<evidence type="ECO:0000256" key="6">
    <source>
        <dbReference type="PIRSR" id="PIRSR001399-3"/>
    </source>
</evidence>
<evidence type="ECO:0000256" key="2">
    <source>
        <dbReference type="ARBA" id="ARBA00023239"/>
    </source>
</evidence>
<gene>
    <name evidence="7" type="ORF">PSANT_00875</name>
</gene>
<dbReference type="CDD" id="cd00466">
    <property type="entry name" value="DHQase_II"/>
    <property type="match status" value="1"/>
</dbReference>
<feature type="binding site" evidence="3 5">
    <location>
        <begin position="111"/>
        <end position="112"/>
    </location>
    <ligand>
        <name>substrate</name>
    </ligand>
</feature>